<dbReference type="InterPro" id="IPR013783">
    <property type="entry name" value="Ig-like_fold"/>
</dbReference>
<feature type="domain" description="Ig-like" evidence="3">
    <location>
        <begin position="109"/>
        <end position="202"/>
    </location>
</feature>
<evidence type="ECO:0000313" key="5">
    <source>
        <dbReference type="Proteomes" id="UP000030759"/>
    </source>
</evidence>
<organism evidence="4 5">
    <name type="scientific">Cricetulus griseus</name>
    <name type="common">Chinese hamster</name>
    <name type="synonym">Cricetulus barabensis griseus</name>
    <dbReference type="NCBI Taxonomy" id="10029"/>
    <lineage>
        <taxon>Eukaryota</taxon>
        <taxon>Metazoa</taxon>
        <taxon>Chordata</taxon>
        <taxon>Craniata</taxon>
        <taxon>Vertebrata</taxon>
        <taxon>Euteleostomi</taxon>
        <taxon>Mammalia</taxon>
        <taxon>Eutheria</taxon>
        <taxon>Euarchontoglires</taxon>
        <taxon>Glires</taxon>
        <taxon>Rodentia</taxon>
        <taxon>Myomorpha</taxon>
        <taxon>Muroidea</taxon>
        <taxon>Cricetidae</taxon>
        <taxon>Cricetinae</taxon>
        <taxon>Cricetulus</taxon>
    </lineage>
</organism>
<sequence>GPKSSPKVTVFPPSPEELQTNKATLVCLVNDFYPGSATVTWKANGATINDGVETTKPSKQGQKYMTSSYLSLTADQWKSYNRVSCQVTHEGETVEKSLSPAECQPNAAPSVTLFPPSSEELKTNQATLVCMISGFYPADVTVAWEADGTPITQGVKTTQPSKSDNKYMATSYLTMTAGAWKSKNTFICKVTHGENTVEKSLSPSACS</sequence>
<dbReference type="Pfam" id="PF07654">
    <property type="entry name" value="C1-set"/>
    <property type="match status" value="2"/>
</dbReference>
<dbReference type="PROSITE" id="PS00290">
    <property type="entry name" value="IG_MHC"/>
    <property type="match status" value="1"/>
</dbReference>
<dbReference type="FunFam" id="2.60.40.10:FF:000283">
    <property type="entry name" value="Immunoglobulin kappa constant"/>
    <property type="match status" value="2"/>
</dbReference>
<dbReference type="PANTHER" id="PTHR19944:SF98">
    <property type="entry name" value="IG-LIKE DOMAIN-CONTAINING PROTEIN"/>
    <property type="match status" value="1"/>
</dbReference>
<dbReference type="EMBL" id="KE675678">
    <property type="protein sequence ID" value="ERE74900.1"/>
    <property type="molecule type" value="Genomic_DNA"/>
</dbReference>
<dbReference type="InterPro" id="IPR007110">
    <property type="entry name" value="Ig-like_dom"/>
</dbReference>
<dbReference type="CDD" id="cd07699">
    <property type="entry name" value="IgC1_L"/>
    <property type="match status" value="2"/>
</dbReference>
<dbReference type="Gene3D" id="2.60.40.10">
    <property type="entry name" value="Immunoglobulins"/>
    <property type="match status" value="2"/>
</dbReference>
<evidence type="ECO:0000313" key="4">
    <source>
        <dbReference type="EMBL" id="ERE74900.1"/>
    </source>
</evidence>
<feature type="domain" description="Ig-like" evidence="3">
    <location>
        <begin position="6"/>
        <end position="99"/>
    </location>
</feature>
<dbReference type="Proteomes" id="UP000030759">
    <property type="component" value="Unassembled WGS sequence"/>
</dbReference>
<dbReference type="InterPro" id="IPR050160">
    <property type="entry name" value="MHC/Immunoglobulin"/>
</dbReference>
<feature type="non-terminal residue" evidence="4">
    <location>
        <position position="1"/>
    </location>
</feature>
<dbReference type="SMART" id="SM00407">
    <property type="entry name" value="IGc1"/>
    <property type="match status" value="2"/>
</dbReference>
<keyword evidence="1" id="KW-1015">Disulfide bond</keyword>
<evidence type="ECO:0000259" key="3">
    <source>
        <dbReference type="PROSITE" id="PS50835"/>
    </source>
</evidence>
<proteinExistence type="predicted"/>
<evidence type="ECO:0000256" key="2">
    <source>
        <dbReference type="ARBA" id="ARBA00023319"/>
    </source>
</evidence>
<keyword evidence="2" id="KW-0393">Immunoglobulin domain</keyword>
<dbReference type="SUPFAM" id="SSF48726">
    <property type="entry name" value="Immunoglobulin"/>
    <property type="match status" value="2"/>
</dbReference>
<accession>A0A061I2N9</accession>
<dbReference type="InterPro" id="IPR003006">
    <property type="entry name" value="Ig/MHC_CS"/>
</dbReference>
<name>A0A061I2N9_CRIGR</name>
<dbReference type="AlphaFoldDB" id="A0A061I2N9"/>
<reference evidence="5" key="1">
    <citation type="journal article" date="2013" name="Nat. Biotechnol.">
        <title>Chinese hamster genome sequenced from sorted chromosomes.</title>
        <authorList>
            <person name="Brinkrolf K."/>
            <person name="Rupp O."/>
            <person name="Laux H."/>
            <person name="Kollin F."/>
            <person name="Ernst W."/>
            <person name="Linke B."/>
            <person name="Kofler R."/>
            <person name="Romand S."/>
            <person name="Hesse F."/>
            <person name="Budach W.E."/>
            <person name="Galosy S."/>
            <person name="Muller D."/>
            <person name="Noll T."/>
            <person name="Wienberg J."/>
            <person name="Jostock T."/>
            <person name="Leonard M."/>
            <person name="Grillari J."/>
            <person name="Tauch A."/>
            <person name="Goesmann A."/>
            <person name="Helk B."/>
            <person name="Mott J.E."/>
            <person name="Puhler A."/>
            <person name="Borth N."/>
        </authorList>
    </citation>
    <scope>NUCLEOTIDE SEQUENCE [LARGE SCALE GENOMIC DNA]</scope>
    <source>
        <strain evidence="5">17A/GY</strain>
    </source>
</reference>
<dbReference type="InterPro" id="IPR003597">
    <property type="entry name" value="Ig_C1-set"/>
</dbReference>
<protein>
    <submittedName>
        <fullName evidence="4">Ig lambda chain V-I region BL2-like protein</fullName>
    </submittedName>
</protein>
<dbReference type="PANTHER" id="PTHR19944">
    <property type="entry name" value="MHC CLASS II-RELATED"/>
    <property type="match status" value="1"/>
</dbReference>
<evidence type="ECO:0000256" key="1">
    <source>
        <dbReference type="ARBA" id="ARBA00023157"/>
    </source>
</evidence>
<gene>
    <name evidence="4" type="ORF">H671_4g13071</name>
</gene>
<dbReference type="PROSITE" id="PS50835">
    <property type="entry name" value="IG_LIKE"/>
    <property type="match status" value="2"/>
</dbReference>
<dbReference type="InterPro" id="IPR036179">
    <property type="entry name" value="Ig-like_dom_sf"/>
</dbReference>